<dbReference type="EMBL" id="AP014924">
    <property type="protein sequence ID" value="BAS26921.1"/>
    <property type="molecule type" value="Genomic_DNA"/>
</dbReference>
<dbReference type="OrthoDB" id="115562at2"/>
<feature type="transmembrane region" description="Helical" evidence="1">
    <location>
        <begin position="54"/>
        <end position="75"/>
    </location>
</feature>
<dbReference type="RefSeq" id="WP_068135083.1">
    <property type="nucleotide sequence ID" value="NZ_AP014924.1"/>
</dbReference>
<evidence type="ECO:0000313" key="3">
    <source>
        <dbReference type="Proteomes" id="UP000065807"/>
    </source>
</evidence>
<dbReference type="KEGG" id="lpil:LIP_1064"/>
<evidence type="ECO:0000313" key="2">
    <source>
        <dbReference type="EMBL" id="BAS26921.1"/>
    </source>
</evidence>
<accession>A0A0K2SIG8</accession>
<keyword evidence="1" id="KW-0812">Transmembrane</keyword>
<keyword evidence="1" id="KW-0472">Membrane</keyword>
<name>A0A0K2SIG8_LIMPI</name>
<reference evidence="3" key="2">
    <citation type="journal article" date="2016" name="Int. J. Syst. Evol. Microbiol.">
        <title>Complete genome sequence and cell structure of Limnochorda pilosa, a Gram-negative spore-former within the phylum Firmicutes.</title>
        <authorList>
            <person name="Watanabe M."/>
            <person name="Kojima H."/>
            <person name="Fukui M."/>
        </authorList>
    </citation>
    <scope>NUCLEOTIDE SEQUENCE [LARGE SCALE GENOMIC DNA]</scope>
    <source>
        <strain evidence="3">HC45</strain>
    </source>
</reference>
<dbReference type="AlphaFoldDB" id="A0A0K2SIG8"/>
<organism evidence="2 3">
    <name type="scientific">Limnochorda pilosa</name>
    <dbReference type="NCBI Taxonomy" id="1555112"/>
    <lineage>
        <taxon>Bacteria</taxon>
        <taxon>Bacillati</taxon>
        <taxon>Bacillota</taxon>
        <taxon>Limnochordia</taxon>
        <taxon>Limnochordales</taxon>
        <taxon>Limnochordaceae</taxon>
        <taxon>Limnochorda</taxon>
    </lineage>
</organism>
<evidence type="ECO:0000256" key="1">
    <source>
        <dbReference type="SAM" id="Phobius"/>
    </source>
</evidence>
<sequence length="176" mass="19281">MSLGVREFWGVVHGMGLGALFLLAFAGGLAGLYSLRPELVTVDGIRERIRRLNLGTTVMAVVAWLTVISGTYVVYPWYRAQPPEGADLSGFPRSLLLSDPSTASWHRFGMEWKEHVAWFAPILATAVAYVVWKYGDQLVKDERLRKGVMIVFILAFATAAVAGLFGALITKVAPVI</sequence>
<feature type="transmembrane region" description="Helical" evidence="1">
    <location>
        <begin position="12"/>
        <end position="33"/>
    </location>
</feature>
<dbReference type="PATRIC" id="fig|1555112.3.peg.1111"/>
<keyword evidence="3" id="KW-1185">Reference proteome</keyword>
<reference evidence="3" key="1">
    <citation type="submission" date="2015-07" db="EMBL/GenBank/DDBJ databases">
        <title>Complete genome sequence and phylogenetic analysis of Limnochorda pilosa.</title>
        <authorList>
            <person name="Watanabe M."/>
            <person name="Kojima H."/>
            <person name="Fukui M."/>
        </authorList>
    </citation>
    <scope>NUCLEOTIDE SEQUENCE [LARGE SCALE GENOMIC DNA]</scope>
    <source>
        <strain evidence="3">HC45</strain>
    </source>
</reference>
<gene>
    <name evidence="2" type="ORF">LIP_1064</name>
</gene>
<feature type="transmembrane region" description="Helical" evidence="1">
    <location>
        <begin position="116"/>
        <end position="135"/>
    </location>
</feature>
<dbReference type="Proteomes" id="UP000065807">
    <property type="component" value="Chromosome"/>
</dbReference>
<feature type="transmembrane region" description="Helical" evidence="1">
    <location>
        <begin position="147"/>
        <end position="169"/>
    </location>
</feature>
<protein>
    <submittedName>
        <fullName evidence="2">Uncharacterized protein</fullName>
    </submittedName>
</protein>
<keyword evidence="1" id="KW-1133">Transmembrane helix</keyword>
<proteinExistence type="predicted"/>